<dbReference type="AlphaFoldDB" id="A0A521EKF7"/>
<dbReference type="RefSeq" id="WP_142493879.1">
    <property type="nucleotide sequence ID" value="NZ_FXTO01000017.1"/>
</dbReference>
<evidence type="ECO:0000313" key="3">
    <source>
        <dbReference type="Proteomes" id="UP000316030"/>
    </source>
</evidence>
<proteinExistence type="predicted"/>
<gene>
    <name evidence="2" type="ORF">SAMN06265173_1177</name>
</gene>
<evidence type="ECO:0000313" key="2">
    <source>
        <dbReference type="EMBL" id="SMO83961.1"/>
    </source>
</evidence>
<sequence length="107" mass="11722">MRFDKLAERQILKAQAEGQFEDLKGAGKPLSPQLPGDAAVAAGFRIMAEAGVLPREMALKKQAAELRARLAGLTDAAERTAVLAELADIEMRRAIEEEARRKYMQQG</sequence>
<feature type="domain" description="DnaJ homologue subfamily C member 28 conserved" evidence="1">
    <location>
        <begin position="6"/>
        <end position="71"/>
    </location>
</feature>
<name>A0A521EKF7_9RHOB</name>
<organism evidence="2 3">
    <name type="scientific">Thalassovita litoralis</name>
    <dbReference type="NCBI Taxonomy" id="1010611"/>
    <lineage>
        <taxon>Bacteria</taxon>
        <taxon>Pseudomonadati</taxon>
        <taxon>Pseudomonadota</taxon>
        <taxon>Alphaproteobacteria</taxon>
        <taxon>Rhodobacterales</taxon>
        <taxon>Roseobacteraceae</taxon>
        <taxon>Thalassovita</taxon>
    </lineage>
</organism>
<dbReference type="InterPro" id="IPR018961">
    <property type="entry name" value="DnaJ_homolog_subfam-C_membr-28"/>
</dbReference>
<dbReference type="Pfam" id="PF09350">
    <property type="entry name" value="DJC28_CD"/>
    <property type="match status" value="1"/>
</dbReference>
<dbReference type="Proteomes" id="UP000316030">
    <property type="component" value="Unassembled WGS sequence"/>
</dbReference>
<keyword evidence="3" id="KW-1185">Reference proteome</keyword>
<protein>
    <recommendedName>
        <fullName evidence="1">DnaJ homologue subfamily C member 28 conserved domain-containing protein</fullName>
    </recommendedName>
</protein>
<accession>A0A521EKF7</accession>
<evidence type="ECO:0000259" key="1">
    <source>
        <dbReference type="Pfam" id="PF09350"/>
    </source>
</evidence>
<reference evidence="2 3" key="1">
    <citation type="submission" date="2017-05" db="EMBL/GenBank/DDBJ databases">
        <authorList>
            <person name="Varghese N."/>
            <person name="Submissions S."/>
        </authorList>
    </citation>
    <scope>NUCLEOTIDE SEQUENCE [LARGE SCALE GENOMIC DNA]</scope>
    <source>
        <strain evidence="2 3">DSM 29506</strain>
    </source>
</reference>
<dbReference type="OrthoDB" id="8448455at2"/>
<dbReference type="EMBL" id="FXTO01000017">
    <property type="protein sequence ID" value="SMO83961.1"/>
    <property type="molecule type" value="Genomic_DNA"/>
</dbReference>